<reference evidence="1" key="1">
    <citation type="submission" date="2023-03" db="EMBL/GenBank/DDBJ databases">
        <title>Chromosome-level genomes of two armyworms, Mythimna separata and Mythimna loreyi, provide insights into the biosynthesis and reception of sex pheromones.</title>
        <authorList>
            <person name="Zhao H."/>
        </authorList>
    </citation>
    <scope>NUCLEOTIDE SEQUENCE</scope>
    <source>
        <strain evidence="1">BeijingLab</strain>
    </source>
</reference>
<proteinExistence type="predicted"/>
<evidence type="ECO:0000313" key="2">
    <source>
        <dbReference type="Proteomes" id="UP001231649"/>
    </source>
</evidence>
<gene>
    <name evidence="1" type="ORF">PYW08_009500</name>
</gene>
<dbReference type="EMBL" id="CM056800">
    <property type="protein sequence ID" value="KAJ8709496.1"/>
    <property type="molecule type" value="Genomic_DNA"/>
</dbReference>
<comment type="caution">
    <text evidence="1">The sequence shown here is derived from an EMBL/GenBank/DDBJ whole genome shotgun (WGS) entry which is preliminary data.</text>
</comment>
<name>A0ACC2Q8H7_9NEOP</name>
<keyword evidence="2" id="KW-1185">Reference proteome</keyword>
<evidence type="ECO:0000313" key="1">
    <source>
        <dbReference type="EMBL" id="KAJ8709496.1"/>
    </source>
</evidence>
<dbReference type="Proteomes" id="UP001231649">
    <property type="component" value="Chromosome 24"/>
</dbReference>
<organism evidence="1 2">
    <name type="scientific">Mythimna loreyi</name>
    <dbReference type="NCBI Taxonomy" id="667449"/>
    <lineage>
        <taxon>Eukaryota</taxon>
        <taxon>Metazoa</taxon>
        <taxon>Ecdysozoa</taxon>
        <taxon>Arthropoda</taxon>
        <taxon>Hexapoda</taxon>
        <taxon>Insecta</taxon>
        <taxon>Pterygota</taxon>
        <taxon>Neoptera</taxon>
        <taxon>Endopterygota</taxon>
        <taxon>Lepidoptera</taxon>
        <taxon>Glossata</taxon>
        <taxon>Ditrysia</taxon>
        <taxon>Noctuoidea</taxon>
        <taxon>Noctuidae</taxon>
        <taxon>Noctuinae</taxon>
        <taxon>Hadenini</taxon>
        <taxon>Mythimna</taxon>
    </lineage>
</organism>
<accession>A0ACC2Q8H7</accession>
<protein>
    <submittedName>
        <fullName evidence="1">Uncharacterized protein</fullName>
    </submittedName>
</protein>
<sequence length="494" mass="56173">MLTVFLLCVLWVGCVVLAWRAFSKKGVAHPLPPPMPGGIPFIGHTHLISGDTAKIWKILNTMTDACMQNGGVMHAQIGRDIYYLVTDPEDALTVANQCLHKHFIYDYVRTWLGNGLLTSSGALWQRHRKLLNPAFTVPVIHNFLGIFNSMAKQFTSELEPHIGNGPFEIGPYLRVIAFQTFSRTAFGIDDDSVKDFAREYMSSSDQVMNMVIHRFQNVWLHSDLIFRLSGLRSKEQRLLKHLDDMANQVIERKKEDMKKANEKIPNEWTATGTRYKPLMNLLMELKNDDTLSEKEIKEEVDTAIVAGFDTTSNTLTCLIVLLGTYPEVQEKMYEEIIDVLGPDRDVEKDDIRKLVYTEAVIKEALRVLPIGPALLRYVEHDTKLKNYTMRAGSQCVILPLGTHRDPIFGEDVNVFRPERWLDPNVASKGNNAFYGFSIGKRSCIGKTYATISMKVTLSHFIRQFRIKGNVNDMTFKVDMVLKPTTAKITLEKRT</sequence>